<dbReference type="InterPro" id="IPR027417">
    <property type="entry name" value="P-loop_NTPase"/>
</dbReference>
<feature type="region of interest" description="Disordered" evidence="1">
    <location>
        <begin position="91"/>
        <end position="133"/>
    </location>
</feature>
<dbReference type="InterPro" id="IPR007694">
    <property type="entry name" value="DNA_helicase_DnaB-like_C"/>
</dbReference>
<proteinExistence type="predicted"/>
<dbReference type="PANTHER" id="PTHR12873:SF0">
    <property type="entry name" value="TWINKLE MTDNA HELICASE"/>
    <property type="match status" value="1"/>
</dbReference>
<dbReference type="Pfam" id="PF13481">
    <property type="entry name" value="AAA_25"/>
    <property type="match status" value="1"/>
</dbReference>
<dbReference type="PROSITE" id="PS51199">
    <property type="entry name" value="SF4_HELICASE"/>
    <property type="match status" value="1"/>
</dbReference>
<dbReference type="PANTHER" id="PTHR12873">
    <property type="entry name" value="T7-LIKE MITOCHONDRIAL DNA HELICASE"/>
    <property type="match status" value="1"/>
</dbReference>
<dbReference type="GO" id="GO:0005524">
    <property type="term" value="F:ATP binding"/>
    <property type="evidence" value="ECO:0007669"/>
    <property type="project" value="InterPro"/>
</dbReference>
<evidence type="ECO:0000256" key="1">
    <source>
        <dbReference type="SAM" id="MobiDB-lite"/>
    </source>
</evidence>
<dbReference type="GO" id="GO:0003697">
    <property type="term" value="F:single-stranded DNA binding"/>
    <property type="evidence" value="ECO:0007669"/>
    <property type="project" value="InterPro"/>
</dbReference>
<dbReference type="SUPFAM" id="SSF52540">
    <property type="entry name" value="P-loop containing nucleoside triphosphate hydrolases"/>
    <property type="match status" value="1"/>
</dbReference>
<dbReference type="SUPFAM" id="SSF56731">
    <property type="entry name" value="DNA primase core"/>
    <property type="match status" value="1"/>
</dbReference>
<name>A0A4P9ZT17_9FUNG</name>
<dbReference type="EMBL" id="ML002607">
    <property type="protein sequence ID" value="RKP36714.1"/>
    <property type="molecule type" value="Genomic_DNA"/>
</dbReference>
<organism evidence="3 4">
    <name type="scientific">Dimargaris cristalligena</name>
    <dbReference type="NCBI Taxonomy" id="215637"/>
    <lineage>
        <taxon>Eukaryota</taxon>
        <taxon>Fungi</taxon>
        <taxon>Fungi incertae sedis</taxon>
        <taxon>Zoopagomycota</taxon>
        <taxon>Kickxellomycotina</taxon>
        <taxon>Dimargaritomycetes</taxon>
        <taxon>Dimargaritales</taxon>
        <taxon>Dimargaritaceae</taxon>
        <taxon>Dimargaris</taxon>
    </lineage>
</organism>
<feature type="compositionally biased region" description="Low complexity" evidence="1">
    <location>
        <begin position="393"/>
        <end position="406"/>
    </location>
</feature>
<dbReference type="Proteomes" id="UP000268162">
    <property type="component" value="Unassembled WGS sequence"/>
</dbReference>
<feature type="region of interest" description="Disordered" evidence="1">
    <location>
        <begin position="385"/>
        <end position="410"/>
    </location>
</feature>
<feature type="compositionally biased region" description="Low complexity" evidence="1">
    <location>
        <begin position="904"/>
        <end position="916"/>
    </location>
</feature>
<feature type="compositionally biased region" description="Low complexity" evidence="1">
    <location>
        <begin position="872"/>
        <end position="894"/>
    </location>
</feature>
<dbReference type="Gene3D" id="3.40.50.300">
    <property type="entry name" value="P-loop containing nucleotide triphosphate hydrolases"/>
    <property type="match status" value="1"/>
</dbReference>
<keyword evidence="4" id="KW-1185">Reference proteome</keyword>
<dbReference type="Gene3D" id="3.40.1360.10">
    <property type="match status" value="1"/>
</dbReference>
<evidence type="ECO:0000259" key="2">
    <source>
        <dbReference type="PROSITE" id="PS51199"/>
    </source>
</evidence>
<dbReference type="InterPro" id="IPR027032">
    <property type="entry name" value="Twinkle-like"/>
</dbReference>
<protein>
    <recommendedName>
        <fullName evidence="2">SF4 helicase domain-containing protein</fullName>
    </recommendedName>
</protein>
<dbReference type="AlphaFoldDB" id="A0A4P9ZT17"/>
<dbReference type="CDD" id="cd01029">
    <property type="entry name" value="TOPRIM_primases"/>
    <property type="match status" value="1"/>
</dbReference>
<feature type="domain" description="SF4 helicase" evidence="2">
    <location>
        <begin position="609"/>
        <end position="870"/>
    </location>
</feature>
<dbReference type="GO" id="GO:0043139">
    <property type="term" value="F:5'-3' DNA helicase activity"/>
    <property type="evidence" value="ECO:0007669"/>
    <property type="project" value="InterPro"/>
</dbReference>
<dbReference type="STRING" id="215637.A0A4P9ZT17"/>
<evidence type="ECO:0000313" key="3">
    <source>
        <dbReference type="EMBL" id="RKP36714.1"/>
    </source>
</evidence>
<reference evidence="4" key="1">
    <citation type="journal article" date="2018" name="Nat. Microbiol.">
        <title>Leveraging single-cell genomics to expand the fungal tree of life.</title>
        <authorList>
            <person name="Ahrendt S.R."/>
            <person name="Quandt C.A."/>
            <person name="Ciobanu D."/>
            <person name="Clum A."/>
            <person name="Salamov A."/>
            <person name="Andreopoulos B."/>
            <person name="Cheng J.F."/>
            <person name="Woyke T."/>
            <person name="Pelin A."/>
            <person name="Henrissat B."/>
            <person name="Reynolds N.K."/>
            <person name="Benny G.L."/>
            <person name="Smith M.E."/>
            <person name="James T.Y."/>
            <person name="Grigoriev I.V."/>
        </authorList>
    </citation>
    <scope>NUCLEOTIDE SEQUENCE [LARGE SCALE GENOMIC DNA]</scope>
    <source>
        <strain evidence="4">RSA 468</strain>
    </source>
</reference>
<feature type="compositionally biased region" description="Low complexity" evidence="1">
    <location>
        <begin position="111"/>
        <end position="132"/>
    </location>
</feature>
<evidence type="ECO:0000313" key="4">
    <source>
        <dbReference type="Proteomes" id="UP000268162"/>
    </source>
</evidence>
<dbReference type="GO" id="GO:0006260">
    <property type="term" value="P:DNA replication"/>
    <property type="evidence" value="ECO:0007669"/>
    <property type="project" value="InterPro"/>
</dbReference>
<feature type="region of interest" description="Disordered" evidence="1">
    <location>
        <begin position="862"/>
        <end position="936"/>
    </location>
</feature>
<accession>A0A4P9ZT17</accession>
<sequence length="936" mass="102831">MITRLLGSRVSATIYGQVNGLRGRTAAGPVSRMRVNRTGLWMPSTSHFGQLSLRSIASIIDKVAPDFKESEKSIITAPPIDMDEITDEATFEARPFDESMIPPTDDYRGEGSAAPKKPSSGPSAKSKSASSKVRFLKVKSTTGTNITPKKVDYVATDSAARARRNNNASSSGGGSMVSLATMYNQLHKMGQNPRQGPKENELLVKCPKCPPRLGRHNYTAHLDKKSGSFTCTKCLTSGTWSQYKSLVGKNPHFHIESVSQVVVTDSDGQTKTVSGTGPFDRPLGDFQTYGHNLSQNSVVYGYLTGHEPGQRRLKPETLRKYLVGLTYLNTNPATIDSARDAIHSHRSFSRDEMTDTLEDLEANGERDVYPFIVYPRTALNDSNVKGVKRRPNAKTAAAPTSPTGATEVAESTEPTAAFEAELANPSSPDSEALELDQDQFRVTRFKAVSFPEDKHVVFDPVRNCQSGLFGFHLAPTNADTMILTGRELDAMVAHQETGMVSMALPANSYQLPLEEMRSLDRFSRIYIWLDDDRQGQEATLRIINKLGIDRCLIVSSRGGLASGPVNASEALMKGQSFQNILDMARPLGHEQILEFSSLRDAVHQEILHPVDVAGVSSRDFSQFNAILKGLRPGELSIWSGTTGVGKTTILSQLSLDFCQSGVSTLWGSFEIPNVRLAKRMLYQFAEKDLSEHPDEFEYWADKFEQLPLYYLKFFGSTEADKVLDTLKHAVYAYDVQHVLIDNLQFMMTGQGKGFEKWDLQEMALNTFRKFATECNVHVSLVVHPRKERDEKNQLDINSIFGSAKITQDADNVVLIQKVGKVARSVLNEYGDAIATRYLDIQKNRFDGTLGKVHLAFDSKSLRVHSASPPPSSRSSSKVLKSLGSSDSSSATTATKARKVKVAKAEPAVTVTTPAPVETEGESSATSNRETAQAISE</sequence>
<gene>
    <name evidence="3" type="ORF">BJ085DRAFT_37082</name>
</gene>
<dbReference type="CDD" id="cd01122">
    <property type="entry name" value="Twinkle_C"/>
    <property type="match status" value="1"/>
</dbReference>
<dbReference type="InterPro" id="IPR034154">
    <property type="entry name" value="TOPRIM_DnaG/twinkle"/>
</dbReference>
<feature type="compositionally biased region" description="Polar residues" evidence="1">
    <location>
        <begin position="921"/>
        <end position="936"/>
    </location>
</feature>